<protein>
    <submittedName>
        <fullName evidence="5">Uncharacterized protein</fullName>
    </submittedName>
</protein>
<dbReference type="FunFam" id="1.20.58.1590:FF:000002">
    <property type="entry name" value="Uncharacterized protein, isoform A"/>
    <property type="match status" value="1"/>
</dbReference>
<dbReference type="GO" id="GO:0071630">
    <property type="term" value="P:nuclear protein quality control by the ubiquitin-proteasome system"/>
    <property type="evidence" value="ECO:0007669"/>
    <property type="project" value="InterPro"/>
</dbReference>
<dbReference type="PANTHER" id="PTHR28032">
    <property type="entry name" value="FI02826P"/>
    <property type="match status" value="1"/>
</dbReference>
<comment type="subcellular location">
    <subcellularLocation>
        <location evidence="1">Nucleus</location>
    </subcellularLocation>
</comment>
<feature type="compositionally biased region" description="Polar residues" evidence="4">
    <location>
        <begin position="128"/>
        <end position="141"/>
    </location>
</feature>
<dbReference type="EMBL" id="JAZDUA010000005">
    <property type="protein sequence ID" value="KAK7874145.1"/>
    <property type="molecule type" value="Genomic_DNA"/>
</dbReference>
<evidence type="ECO:0000256" key="2">
    <source>
        <dbReference type="ARBA" id="ARBA00006199"/>
    </source>
</evidence>
<dbReference type="AlphaFoldDB" id="A0AAN9W6W5"/>
<feature type="region of interest" description="Disordered" evidence="4">
    <location>
        <begin position="116"/>
        <end position="147"/>
    </location>
</feature>
<reference evidence="5 6" key="1">
    <citation type="submission" date="2024-03" db="EMBL/GenBank/DDBJ databases">
        <title>The genome assembly and annotation of the cricket Gryllus longicercus Weissman &amp; Gray.</title>
        <authorList>
            <person name="Szrajer S."/>
            <person name="Gray D."/>
            <person name="Ylla G."/>
        </authorList>
    </citation>
    <scope>NUCLEOTIDE SEQUENCE [LARGE SCALE GENOMIC DNA]</scope>
    <source>
        <strain evidence="5">DAG 2021-001</strain>
        <tissue evidence="5">Whole body minus gut</tissue>
    </source>
</reference>
<dbReference type="Proteomes" id="UP001378592">
    <property type="component" value="Unassembled WGS sequence"/>
</dbReference>
<evidence type="ECO:0000313" key="6">
    <source>
        <dbReference type="Proteomes" id="UP001378592"/>
    </source>
</evidence>
<dbReference type="Pfam" id="PF08559">
    <property type="entry name" value="Cut8"/>
    <property type="match status" value="1"/>
</dbReference>
<proteinExistence type="inferred from homology"/>
<dbReference type="InterPro" id="IPR013868">
    <property type="entry name" value="Cut8/Sts1_fam"/>
</dbReference>
<organism evidence="5 6">
    <name type="scientific">Gryllus longicercus</name>
    <dbReference type="NCBI Taxonomy" id="2509291"/>
    <lineage>
        <taxon>Eukaryota</taxon>
        <taxon>Metazoa</taxon>
        <taxon>Ecdysozoa</taxon>
        <taxon>Arthropoda</taxon>
        <taxon>Hexapoda</taxon>
        <taxon>Insecta</taxon>
        <taxon>Pterygota</taxon>
        <taxon>Neoptera</taxon>
        <taxon>Polyneoptera</taxon>
        <taxon>Orthoptera</taxon>
        <taxon>Ensifera</taxon>
        <taxon>Gryllidea</taxon>
        <taxon>Grylloidea</taxon>
        <taxon>Gryllidae</taxon>
        <taxon>Gryllinae</taxon>
        <taxon>Gryllus</taxon>
    </lineage>
</organism>
<dbReference type="InterPro" id="IPR038422">
    <property type="entry name" value="Cut8/Sts1_sf"/>
</dbReference>
<comment type="caution">
    <text evidence="5">The sequence shown here is derived from an EMBL/GenBank/DDBJ whole genome shotgun (WGS) entry which is preliminary data.</text>
</comment>
<dbReference type="GO" id="GO:0070628">
    <property type="term" value="F:proteasome binding"/>
    <property type="evidence" value="ECO:0007669"/>
    <property type="project" value="TreeGrafter"/>
</dbReference>
<evidence type="ECO:0000313" key="5">
    <source>
        <dbReference type="EMBL" id="KAK7874145.1"/>
    </source>
</evidence>
<dbReference type="Gene3D" id="1.20.58.1590">
    <property type="entry name" value="Tethering factor for nuclear proteasome Cut8/Sts1"/>
    <property type="match status" value="1"/>
</dbReference>
<evidence type="ECO:0000256" key="1">
    <source>
        <dbReference type="ARBA" id="ARBA00004123"/>
    </source>
</evidence>
<gene>
    <name evidence="5" type="ORF">R5R35_004686</name>
</gene>
<name>A0AAN9W6W5_9ORTH</name>
<keyword evidence="3" id="KW-0539">Nucleus</keyword>
<dbReference type="GO" id="GO:0031965">
    <property type="term" value="C:nuclear membrane"/>
    <property type="evidence" value="ECO:0007669"/>
    <property type="project" value="TreeGrafter"/>
</dbReference>
<dbReference type="PANTHER" id="PTHR28032:SF1">
    <property type="entry name" value="FI02826P"/>
    <property type="match status" value="1"/>
</dbReference>
<accession>A0AAN9W6W5</accession>
<sequence>MAENSPLIAFLEIDPQGAMETPPREANPDQPMQAARRATRSALAEIPLRLNMLTVQEIGDVPPLAQTQLATPQAVWPLNVNVNVPSSYMSPSPSPDEMVIQQRGRRRMPVTWSPDLDAAKQQHHQHTPVKSSPAKNNSNGSGIVLRSTPRKRLLLDASVKDPFTTPEKVRRLSPSKVSPNSKKAARVERLATPLEGPLDLALLALSPQQLVDIVQQLMVKHQFLEQDVKELLPVPDIRPLEDRLSELRKNIYKSLPNSRLTSKTDSPAFNRVATHLSVFKKCLLDQLRQLTSSQNWGAVLEYVLTAWTYVRATPLWDNPPHNNCRRACFKSLTASCLSALKRGGPWSLRQLEHIETKLESMAADSEDIQACIKHLAILKK</sequence>
<feature type="region of interest" description="Disordered" evidence="4">
    <location>
        <begin position="165"/>
        <end position="184"/>
    </location>
</feature>
<keyword evidence="6" id="KW-1185">Reference proteome</keyword>
<dbReference type="GO" id="GO:0031144">
    <property type="term" value="P:proteasome localization"/>
    <property type="evidence" value="ECO:0007669"/>
    <property type="project" value="InterPro"/>
</dbReference>
<evidence type="ECO:0000256" key="3">
    <source>
        <dbReference type="ARBA" id="ARBA00023242"/>
    </source>
</evidence>
<comment type="similarity">
    <text evidence="2">Belongs to the cut8/STS1 family.</text>
</comment>
<evidence type="ECO:0000256" key="4">
    <source>
        <dbReference type="SAM" id="MobiDB-lite"/>
    </source>
</evidence>